<dbReference type="OrthoDB" id="9766870at2"/>
<keyword evidence="4 7" id="KW-0812">Transmembrane</keyword>
<organism evidence="9 10">
    <name type="scientific">Metarhizobium album</name>
    <dbReference type="NCBI Taxonomy" id="2182425"/>
    <lineage>
        <taxon>Bacteria</taxon>
        <taxon>Pseudomonadati</taxon>
        <taxon>Pseudomonadota</taxon>
        <taxon>Alphaproteobacteria</taxon>
        <taxon>Hyphomicrobiales</taxon>
        <taxon>Rhizobiaceae</taxon>
        <taxon>Metarhizobium</taxon>
    </lineage>
</organism>
<evidence type="ECO:0000256" key="7">
    <source>
        <dbReference type="RuleBase" id="RU363032"/>
    </source>
</evidence>
<dbReference type="InterPro" id="IPR035906">
    <property type="entry name" value="MetI-like_sf"/>
</dbReference>
<evidence type="ECO:0000256" key="3">
    <source>
        <dbReference type="ARBA" id="ARBA00022475"/>
    </source>
</evidence>
<evidence type="ECO:0000256" key="4">
    <source>
        <dbReference type="ARBA" id="ARBA00022692"/>
    </source>
</evidence>
<keyword evidence="5 7" id="KW-1133">Transmembrane helix</keyword>
<dbReference type="PANTHER" id="PTHR43386:SF25">
    <property type="entry name" value="PEPTIDE ABC TRANSPORTER PERMEASE PROTEIN"/>
    <property type="match status" value="1"/>
</dbReference>
<dbReference type="Pfam" id="PF12911">
    <property type="entry name" value="OppC_N"/>
    <property type="match status" value="1"/>
</dbReference>
<dbReference type="EMBL" id="QFBC01000009">
    <property type="protein sequence ID" value="PWE54764.1"/>
    <property type="molecule type" value="Genomic_DNA"/>
</dbReference>
<dbReference type="GO" id="GO:0055085">
    <property type="term" value="P:transmembrane transport"/>
    <property type="evidence" value="ECO:0007669"/>
    <property type="project" value="InterPro"/>
</dbReference>
<feature type="transmembrane region" description="Helical" evidence="7">
    <location>
        <begin position="265"/>
        <end position="286"/>
    </location>
</feature>
<evidence type="ECO:0000256" key="6">
    <source>
        <dbReference type="ARBA" id="ARBA00023136"/>
    </source>
</evidence>
<comment type="subcellular location">
    <subcellularLocation>
        <location evidence="1 7">Cell membrane</location>
        <topology evidence="1 7">Multi-pass membrane protein</topology>
    </subcellularLocation>
</comment>
<keyword evidence="2 7" id="KW-0813">Transport</keyword>
<evidence type="ECO:0000256" key="5">
    <source>
        <dbReference type="ARBA" id="ARBA00022989"/>
    </source>
</evidence>
<evidence type="ECO:0000256" key="2">
    <source>
        <dbReference type="ARBA" id="ARBA00022448"/>
    </source>
</evidence>
<feature type="transmembrane region" description="Helical" evidence="7">
    <location>
        <begin position="218"/>
        <end position="239"/>
    </location>
</feature>
<dbReference type="InterPro" id="IPR000515">
    <property type="entry name" value="MetI-like"/>
</dbReference>
<proteinExistence type="inferred from homology"/>
<keyword evidence="3" id="KW-1003">Cell membrane</keyword>
<name>A0A2U2DN67_9HYPH</name>
<dbReference type="AlphaFoldDB" id="A0A2U2DN67"/>
<evidence type="ECO:0000256" key="1">
    <source>
        <dbReference type="ARBA" id="ARBA00004651"/>
    </source>
</evidence>
<dbReference type="InterPro" id="IPR050366">
    <property type="entry name" value="BP-dependent_transpt_permease"/>
</dbReference>
<dbReference type="InterPro" id="IPR025966">
    <property type="entry name" value="OppC_N"/>
</dbReference>
<comment type="similarity">
    <text evidence="7">Belongs to the binding-protein-dependent transport system permease family.</text>
</comment>
<feature type="domain" description="ABC transmembrane type-1" evidence="8">
    <location>
        <begin position="93"/>
        <end position="286"/>
    </location>
</feature>
<evidence type="ECO:0000313" key="10">
    <source>
        <dbReference type="Proteomes" id="UP000245252"/>
    </source>
</evidence>
<gene>
    <name evidence="9" type="ORF">DEM27_18930</name>
</gene>
<sequence>MSESSLSASPASAPDRNMVQQIIHALRQAPVTALTGLVIVGIYVVAAVFAPWIAPYGEYEVVSDIPFAPWSEANLLGTDQLGRDFLTRIIYGARNSIGIAFVTTLLAFAIGGFFGIMAAALRGWVDQVFSRLVDAVMSIPDLIFTLLLLAIFGSSVLNLILIIAVLDSTRIFRISRASAMNVVTLDYVEASTARGEGLYWRIVHEILPNILPILISEFGMRFCFVFLVIAALSFLGVGLQPPMAEWGSMVRDNAVLINSGDITPLIPASAIALLTVGVNFVADWLLSKSSGLSNEE</sequence>
<evidence type="ECO:0000313" key="9">
    <source>
        <dbReference type="EMBL" id="PWE54764.1"/>
    </source>
</evidence>
<dbReference type="SUPFAM" id="SSF161098">
    <property type="entry name" value="MetI-like"/>
    <property type="match status" value="1"/>
</dbReference>
<dbReference type="PANTHER" id="PTHR43386">
    <property type="entry name" value="OLIGOPEPTIDE TRANSPORT SYSTEM PERMEASE PROTEIN APPC"/>
    <property type="match status" value="1"/>
</dbReference>
<evidence type="ECO:0000259" key="8">
    <source>
        <dbReference type="PROSITE" id="PS50928"/>
    </source>
</evidence>
<feature type="transmembrane region" description="Helical" evidence="7">
    <location>
        <begin position="97"/>
        <end position="122"/>
    </location>
</feature>
<dbReference type="CDD" id="cd06261">
    <property type="entry name" value="TM_PBP2"/>
    <property type="match status" value="1"/>
</dbReference>
<reference evidence="9 10" key="1">
    <citation type="submission" date="2018-05" db="EMBL/GenBank/DDBJ databases">
        <title>The draft genome of strain NS-104.</title>
        <authorList>
            <person name="Hang P."/>
            <person name="Jiang J."/>
        </authorList>
    </citation>
    <scope>NUCLEOTIDE SEQUENCE [LARGE SCALE GENOMIC DNA]</scope>
    <source>
        <strain evidence="9 10">NS-104</strain>
    </source>
</reference>
<keyword evidence="10" id="KW-1185">Reference proteome</keyword>
<accession>A0A2U2DN67</accession>
<feature type="transmembrane region" description="Helical" evidence="7">
    <location>
        <begin position="33"/>
        <end position="54"/>
    </location>
</feature>
<dbReference type="Pfam" id="PF00528">
    <property type="entry name" value="BPD_transp_1"/>
    <property type="match status" value="1"/>
</dbReference>
<dbReference type="Proteomes" id="UP000245252">
    <property type="component" value="Unassembled WGS sequence"/>
</dbReference>
<comment type="caution">
    <text evidence="9">The sequence shown here is derived from an EMBL/GenBank/DDBJ whole genome shotgun (WGS) entry which is preliminary data.</text>
</comment>
<dbReference type="PROSITE" id="PS50928">
    <property type="entry name" value="ABC_TM1"/>
    <property type="match status" value="1"/>
</dbReference>
<dbReference type="Gene3D" id="1.10.3720.10">
    <property type="entry name" value="MetI-like"/>
    <property type="match status" value="1"/>
</dbReference>
<feature type="transmembrane region" description="Helical" evidence="7">
    <location>
        <begin position="142"/>
        <end position="166"/>
    </location>
</feature>
<protein>
    <submittedName>
        <fullName evidence="9">ABC transporter permease</fullName>
    </submittedName>
</protein>
<keyword evidence="6 7" id="KW-0472">Membrane</keyword>
<dbReference type="GO" id="GO:0005886">
    <property type="term" value="C:plasma membrane"/>
    <property type="evidence" value="ECO:0007669"/>
    <property type="project" value="UniProtKB-SubCell"/>
</dbReference>